<organism evidence="1 2">
    <name type="scientific">Rhamnusium bicolor</name>
    <dbReference type="NCBI Taxonomy" id="1586634"/>
    <lineage>
        <taxon>Eukaryota</taxon>
        <taxon>Metazoa</taxon>
        <taxon>Ecdysozoa</taxon>
        <taxon>Arthropoda</taxon>
        <taxon>Hexapoda</taxon>
        <taxon>Insecta</taxon>
        <taxon>Pterygota</taxon>
        <taxon>Neoptera</taxon>
        <taxon>Endopterygota</taxon>
        <taxon>Coleoptera</taxon>
        <taxon>Polyphaga</taxon>
        <taxon>Cucujiformia</taxon>
        <taxon>Chrysomeloidea</taxon>
        <taxon>Cerambycidae</taxon>
        <taxon>Lepturinae</taxon>
        <taxon>Rhagiini</taxon>
        <taxon>Rhamnusium</taxon>
    </lineage>
</organism>
<protein>
    <submittedName>
        <fullName evidence="1">Uncharacterized protein</fullName>
    </submittedName>
</protein>
<name>A0AAV8WJL4_9CUCU</name>
<dbReference type="Proteomes" id="UP001162156">
    <property type="component" value="Unassembled WGS sequence"/>
</dbReference>
<comment type="caution">
    <text evidence="1">The sequence shown here is derived from an EMBL/GenBank/DDBJ whole genome shotgun (WGS) entry which is preliminary data.</text>
</comment>
<dbReference type="EMBL" id="JANEYF010005896">
    <property type="protein sequence ID" value="KAJ8926452.1"/>
    <property type="molecule type" value="Genomic_DNA"/>
</dbReference>
<reference evidence="1" key="1">
    <citation type="journal article" date="2023" name="Insect Mol. Biol.">
        <title>Genome sequencing provides insights into the evolution of gene families encoding plant cell wall-degrading enzymes in longhorned beetles.</title>
        <authorList>
            <person name="Shin N.R."/>
            <person name="Okamura Y."/>
            <person name="Kirsch R."/>
            <person name="Pauchet Y."/>
        </authorList>
    </citation>
    <scope>NUCLEOTIDE SEQUENCE</scope>
    <source>
        <strain evidence="1">RBIC_L_NR</strain>
    </source>
</reference>
<dbReference type="AlphaFoldDB" id="A0AAV8WJL4"/>
<evidence type="ECO:0000313" key="2">
    <source>
        <dbReference type="Proteomes" id="UP001162156"/>
    </source>
</evidence>
<sequence length="71" mass="8514">METIKTTLNIEKENLDKEIERFSAKWEQIKPKPHSGEIIDNTIDNLHNQLLEIKDKRTEWNTILEKKEKIL</sequence>
<evidence type="ECO:0000313" key="1">
    <source>
        <dbReference type="EMBL" id="KAJ8926452.1"/>
    </source>
</evidence>
<gene>
    <name evidence="1" type="ORF">NQ314_021241</name>
</gene>
<proteinExistence type="predicted"/>
<keyword evidence="2" id="KW-1185">Reference proteome</keyword>
<accession>A0AAV8WJL4</accession>